<keyword evidence="3" id="KW-1185">Reference proteome</keyword>
<organism evidence="2 3">
    <name type="scientific">Vespula pensylvanica</name>
    <name type="common">Western yellow jacket</name>
    <name type="synonym">Wasp</name>
    <dbReference type="NCBI Taxonomy" id="30213"/>
    <lineage>
        <taxon>Eukaryota</taxon>
        <taxon>Metazoa</taxon>
        <taxon>Ecdysozoa</taxon>
        <taxon>Arthropoda</taxon>
        <taxon>Hexapoda</taxon>
        <taxon>Insecta</taxon>
        <taxon>Pterygota</taxon>
        <taxon>Neoptera</taxon>
        <taxon>Endopterygota</taxon>
        <taxon>Hymenoptera</taxon>
        <taxon>Apocrita</taxon>
        <taxon>Aculeata</taxon>
        <taxon>Vespoidea</taxon>
        <taxon>Vespidae</taxon>
        <taxon>Vespinae</taxon>
        <taxon>Vespula</taxon>
    </lineage>
</organism>
<dbReference type="EMBL" id="JACSDY010000003">
    <property type="protein sequence ID" value="KAF7431854.1"/>
    <property type="molecule type" value="Genomic_DNA"/>
</dbReference>
<feature type="compositionally biased region" description="Acidic residues" evidence="1">
    <location>
        <begin position="11"/>
        <end position="27"/>
    </location>
</feature>
<evidence type="ECO:0000313" key="2">
    <source>
        <dbReference type="EMBL" id="KAF7431854.1"/>
    </source>
</evidence>
<comment type="caution">
    <text evidence="2">The sequence shown here is derived from an EMBL/GenBank/DDBJ whole genome shotgun (WGS) entry which is preliminary data.</text>
</comment>
<protein>
    <submittedName>
        <fullName evidence="2">Uncharacterized protein</fullName>
    </submittedName>
</protein>
<feature type="compositionally biased region" description="Gly residues" evidence="1">
    <location>
        <begin position="80"/>
        <end position="98"/>
    </location>
</feature>
<accession>A0A834UD18</accession>
<reference evidence="2" key="1">
    <citation type="journal article" date="2020" name="G3 (Bethesda)">
        <title>High-Quality Assemblies for Three Invasive Social Wasps from the &lt;i&gt;Vespula&lt;/i&gt; Genus.</title>
        <authorList>
            <person name="Harrop T.W.R."/>
            <person name="Guhlin J."/>
            <person name="McLaughlin G.M."/>
            <person name="Permina E."/>
            <person name="Stockwell P."/>
            <person name="Gilligan J."/>
            <person name="Le Lec M.F."/>
            <person name="Gruber M.A.M."/>
            <person name="Quinn O."/>
            <person name="Lovegrove M."/>
            <person name="Duncan E.J."/>
            <person name="Remnant E.J."/>
            <person name="Van Eeckhoven J."/>
            <person name="Graham B."/>
            <person name="Knapp R.A."/>
            <person name="Langford K.W."/>
            <person name="Kronenberg Z."/>
            <person name="Press M.O."/>
            <person name="Eacker S.M."/>
            <person name="Wilson-Rankin E.E."/>
            <person name="Purcell J."/>
            <person name="Lester P.J."/>
            <person name="Dearden P.K."/>
        </authorList>
    </citation>
    <scope>NUCLEOTIDE SEQUENCE</scope>
    <source>
        <strain evidence="2">Volc-1</strain>
    </source>
</reference>
<feature type="region of interest" description="Disordered" evidence="1">
    <location>
        <begin position="1"/>
        <end position="27"/>
    </location>
</feature>
<sequence length="125" mass="13144">MAQNRITGGKDEDDDDDDDDDDDVDDDDEKWCVCLNEFVEICREQNFAGYQGSEQVVSTEHGLPPAISFPDANDADGDGGDGGGGSSGSGGGSSGIGGSMPLVFSHPRDDPCIFRGHARTIESSR</sequence>
<evidence type="ECO:0000313" key="3">
    <source>
        <dbReference type="Proteomes" id="UP000600918"/>
    </source>
</evidence>
<dbReference type="AlphaFoldDB" id="A0A834UD18"/>
<gene>
    <name evidence="2" type="ORF">H0235_004778</name>
</gene>
<dbReference type="Proteomes" id="UP000600918">
    <property type="component" value="Unassembled WGS sequence"/>
</dbReference>
<evidence type="ECO:0000256" key="1">
    <source>
        <dbReference type="SAM" id="MobiDB-lite"/>
    </source>
</evidence>
<name>A0A834UD18_VESPE</name>
<proteinExistence type="predicted"/>
<feature type="region of interest" description="Disordered" evidence="1">
    <location>
        <begin position="51"/>
        <end position="125"/>
    </location>
</feature>